<feature type="compositionally biased region" description="Gly residues" evidence="1">
    <location>
        <begin position="615"/>
        <end position="624"/>
    </location>
</feature>
<feature type="region of interest" description="Disordered" evidence="1">
    <location>
        <begin position="608"/>
        <end position="657"/>
    </location>
</feature>
<dbReference type="AlphaFoldDB" id="A0AAD9D7N9"/>
<reference evidence="2" key="1">
    <citation type="submission" date="2023-06" db="EMBL/GenBank/DDBJ databases">
        <title>Survivors Of The Sea: Transcriptome response of Skeletonema marinoi to long-term dormancy.</title>
        <authorList>
            <person name="Pinder M.I.M."/>
            <person name="Kourtchenko O."/>
            <person name="Robertson E.K."/>
            <person name="Larsson T."/>
            <person name="Maumus F."/>
            <person name="Osuna-Cruz C.M."/>
            <person name="Vancaester E."/>
            <person name="Stenow R."/>
            <person name="Vandepoele K."/>
            <person name="Ploug H."/>
            <person name="Bruchert V."/>
            <person name="Godhe A."/>
            <person name="Topel M."/>
        </authorList>
    </citation>
    <scope>NUCLEOTIDE SEQUENCE</scope>
    <source>
        <strain evidence="2">R05AC</strain>
    </source>
</reference>
<dbReference type="EMBL" id="JATAAI010000031">
    <property type="protein sequence ID" value="KAK1735930.1"/>
    <property type="molecule type" value="Genomic_DNA"/>
</dbReference>
<dbReference type="PANTHER" id="PTHR35213:SF3">
    <property type="entry name" value="MYB-LIKE DOMAIN-CONTAINING PROTEIN"/>
    <property type="match status" value="1"/>
</dbReference>
<feature type="compositionally biased region" description="Polar residues" evidence="1">
    <location>
        <begin position="813"/>
        <end position="822"/>
    </location>
</feature>
<feature type="region of interest" description="Disordered" evidence="1">
    <location>
        <begin position="804"/>
        <end position="906"/>
    </location>
</feature>
<feature type="region of interest" description="Disordered" evidence="1">
    <location>
        <begin position="512"/>
        <end position="540"/>
    </location>
</feature>
<keyword evidence="3" id="KW-1185">Reference proteome</keyword>
<gene>
    <name evidence="2" type="ORF">QTG54_013377</name>
</gene>
<feature type="region of interest" description="Disordered" evidence="1">
    <location>
        <begin position="19"/>
        <end position="57"/>
    </location>
</feature>
<dbReference type="PANTHER" id="PTHR35213">
    <property type="entry name" value="RING-TYPE DOMAIN-CONTAINING PROTEIN-RELATED"/>
    <property type="match status" value="1"/>
</dbReference>
<feature type="compositionally biased region" description="Low complexity" evidence="1">
    <location>
        <begin position="263"/>
        <end position="290"/>
    </location>
</feature>
<proteinExistence type="predicted"/>
<sequence length="906" mass="99577">MMESNNSFFTNAAVATSTLQPPTQQGRAHQQQQHHYGGPAPPQAQQQNHLPQTQQPQNNVAAYPEQQQQQFVAYASTNNNNVVPQQSPQLQPINPNNGHHPAAANNTTVISYHQATVTAPSAGAAAAAAVSMHGGYQQQQQQQAAMMMPQRSRPCVRCGYPGCDVMITACRCCLHARCAPIPIRTCPNPRCMHPRMELINNTTTNGTTNESRPSHPLELLPMEFDELDESRRVATLTEAASRRAKEKQRARKKAKLESTVMAGQQQQHQNNNGSSSNVTLTLPSSSSTTPIIAGGISPELRTGRWTAEETHYCDTLVSKFMAGRLPLPDGIKLNEFLSSMLKSKQSRLTKKMKNAKLSSKTFRRTTGYLTSELEAREYSEAEDAFFHSLQNQLERCEMRFHTRKEWRETFSTYCVSHGQMLNADAWLVSIDEMDRRVHRAKDRMRMERRKLMMGHALRHDLKNPNRGVVIDKVNNDVNCGGSGGDYGGSMSGGSVTGNGDNGVAGASSASSYNGSNNNLMDSNANGQYSSYSMSGNDPMLAADQQPQQLHQFEMDQQRARARSLSFALDGVGQSMASPFLNRIINFIHRHHIPFEYVDAWVPSFVPDGKDSSADGGDGSQGGGESVASGQQQQQMKPDQDVDLHSNSGEQKQQQPQPKCRLCFAGSIGAKQVIVGGDGTNQYRRAVPLSSDDQFNLAAFGDYSESFSFDVGCGLPGRVYHMGVPTWEQSVHNAPLHHFERVGGSQQWGIRTVVGIPVPSPNNRGGQEQDLVNTMLSSYSSYKAGGRTPADIALMLARDFMFLSQQQQQQQQQSNVSSPHGNHQFSQPAQYQQQPAVQNNGVHVSASPRLQPASPNNGSSMPPPSYHSSTSLMQPQQIKYERRASKDGLVTIDQLRSKKNDANVASH</sequence>
<organism evidence="2 3">
    <name type="scientific">Skeletonema marinoi</name>
    <dbReference type="NCBI Taxonomy" id="267567"/>
    <lineage>
        <taxon>Eukaryota</taxon>
        <taxon>Sar</taxon>
        <taxon>Stramenopiles</taxon>
        <taxon>Ochrophyta</taxon>
        <taxon>Bacillariophyta</taxon>
        <taxon>Coscinodiscophyceae</taxon>
        <taxon>Thalassiosirophycidae</taxon>
        <taxon>Thalassiosirales</taxon>
        <taxon>Skeletonemataceae</taxon>
        <taxon>Skeletonema</taxon>
        <taxon>Skeletonema marinoi-dohrnii complex</taxon>
    </lineage>
</organism>
<feature type="compositionally biased region" description="Polar residues" evidence="1">
    <location>
        <begin position="644"/>
        <end position="656"/>
    </location>
</feature>
<evidence type="ECO:0000256" key="1">
    <source>
        <dbReference type="SAM" id="MobiDB-lite"/>
    </source>
</evidence>
<feature type="compositionally biased region" description="Low complexity" evidence="1">
    <location>
        <begin position="20"/>
        <end position="57"/>
    </location>
</feature>
<comment type="caution">
    <text evidence="2">The sequence shown here is derived from an EMBL/GenBank/DDBJ whole genome shotgun (WGS) entry which is preliminary data.</text>
</comment>
<feature type="compositionally biased region" description="Low complexity" evidence="1">
    <location>
        <begin position="823"/>
        <end position="837"/>
    </location>
</feature>
<protein>
    <submittedName>
        <fullName evidence="2">Uncharacterized protein</fullName>
    </submittedName>
</protein>
<name>A0AAD9D7N9_9STRA</name>
<feature type="compositionally biased region" description="Polar residues" evidence="1">
    <location>
        <begin position="865"/>
        <end position="876"/>
    </location>
</feature>
<feature type="region of interest" description="Disordered" evidence="1">
    <location>
        <begin position="238"/>
        <end position="295"/>
    </location>
</feature>
<evidence type="ECO:0000313" key="3">
    <source>
        <dbReference type="Proteomes" id="UP001224775"/>
    </source>
</evidence>
<accession>A0AAD9D7N9</accession>
<feature type="compositionally biased region" description="Basic residues" evidence="1">
    <location>
        <begin position="242"/>
        <end position="254"/>
    </location>
</feature>
<dbReference type="Proteomes" id="UP001224775">
    <property type="component" value="Unassembled WGS sequence"/>
</dbReference>
<feature type="compositionally biased region" description="Polar residues" evidence="1">
    <location>
        <begin position="519"/>
        <end position="535"/>
    </location>
</feature>
<evidence type="ECO:0000313" key="2">
    <source>
        <dbReference type="EMBL" id="KAK1735930.1"/>
    </source>
</evidence>